<reference evidence="1" key="1">
    <citation type="submission" date="2023-04" db="EMBL/GenBank/DDBJ databases">
        <title>Ambrosiozyma monospora NBRC 10751.</title>
        <authorList>
            <person name="Ichikawa N."/>
            <person name="Sato H."/>
            <person name="Tonouchi N."/>
        </authorList>
    </citation>
    <scope>NUCLEOTIDE SEQUENCE</scope>
    <source>
        <strain evidence="1">NBRC 10751</strain>
    </source>
</reference>
<name>A0ACB5TBU5_AMBMO</name>
<organism evidence="1 2">
    <name type="scientific">Ambrosiozyma monospora</name>
    <name type="common">Yeast</name>
    <name type="synonym">Endomycopsis monosporus</name>
    <dbReference type="NCBI Taxonomy" id="43982"/>
    <lineage>
        <taxon>Eukaryota</taxon>
        <taxon>Fungi</taxon>
        <taxon>Dikarya</taxon>
        <taxon>Ascomycota</taxon>
        <taxon>Saccharomycotina</taxon>
        <taxon>Pichiomycetes</taxon>
        <taxon>Pichiales</taxon>
        <taxon>Pichiaceae</taxon>
        <taxon>Ambrosiozyma</taxon>
    </lineage>
</organism>
<protein>
    <submittedName>
        <fullName evidence="1">Unnamed protein product</fullName>
    </submittedName>
</protein>
<dbReference type="EMBL" id="BSXS01006299">
    <property type="protein sequence ID" value="GME85328.1"/>
    <property type="molecule type" value="Genomic_DNA"/>
</dbReference>
<sequence length="410" mass="47243">MVIVLNGILPINKKSRILILSVKQSGRVRIHKSRENPDGSIQIGRTWDFEELVRIELDEDVPTGFILEIGKNYYWETNSPKERRVWLTTVLEQYIKYFNGKRVPKLDNCSLQYFHLQVDPQAVQEAQPRRSIPSSSHSTSYDGSRTSFSSAPKTPTLPSTASSQSSPRLRQGSLPLGKQRISGPTIPDSLTSPRKGNFKLPDDNYNPDMAHKRNTSNKSIEKFMAMQTTAALAEKEKGAKQEAEKREKEQAILERQRALERLEAEKKEKIKREREKREQEIHERERVERERLERQKHEREARERERAEAERSRAELIARKEKEELERLRLQQVEAERQRQAQIERENAEAAERERELEQRRLAQQSLGGGGSSGVVPELLSAKSNTNSSGRQHSLASSVGSIKFVGHRRR</sequence>
<dbReference type="Proteomes" id="UP001165064">
    <property type="component" value="Unassembled WGS sequence"/>
</dbReference>
<proteinExistence type="predicted"/>
<evidence type="ECO:0000313" key="1">
    <source>
        <dbReference type="EMBL" id="GME85328.1"/>
    </source>
</evidence>
<gene>
    <name evidence="1" type="ORF">Amon02_000753800</name>
</gene>
<accession>A0ACB5TBU5</accession>
<evidence type="ECO:0000313" key="2">
    <source>
        <dbReference type="Proteomes" id="UP001165064"/>
    </source>
</evidence>
<comment type="caution">
    <text evidence="1">The sequence shown here is derived from an EMBL/GenBank/DDBJ whole genome shotgun (WGS) entry which is preliminary data.</text>
</comment>
<keyword evidence="2" id="KW-1185">Reference proteome</keyword>